<protein>
    <submittedName>
        <fullName evidence="1">Uncharacterized protein</fullName>
    </submittedName>
</protein>
<proteinExistence type="predicted"/>
<name>A0ACB5R534_9BURK</name>
<sequence length="122" mass="13544">MKQERIYAQITHEVVRQWQADTGRQVAPAWAAENPNYREAMEGLIRQVIAGTLDPEDVADSLGSAGRIALPILVGICPGGAFEEPEVDDPDRKPGYSEKDLRREAPHKREAKKPGEVVRVTE</sequence>
<evidence type="ECO:0000313" key="2">
    <source>
        <dbReference type="Proteomes" id="UP001055013"/>
    </source>
</evidence>
<dbReference type="EMBL" id="BPUR01000041">
    <property type="protein sequence ID" value="GJH22469.1"/>
    <property type="molecule type" value="Genomic_DNA"/>
</dbReference>
<evidence type="ECO:0000313" key="1">
    <source>
        <dbReference type="EMBL" id="GJH22469.1"/>
    </source>
</evidence>
<organism evidence="1 2">
    <name type="scientific">Caballeronia novacaledonica</name>
    <dbReference type="NCBI Taxonomy" id="1544861"/>
    <lineage>
        <taxon>Bacteria</taxon>
        <taxon>Pseudomonadati</taxon>
        <taxon>Pseudomonadota</taxon>
        <taxon>Betaproteobacteria</taxon>
        <taxon>Burkholderiales</taxon>
        <taxon>Burkholderiaceae</taxon>
        <taxon>Caballeronia</taxon>
    </lineage>
</organism>
<accession>A0ACB5R534</accession>
<gene>
    <name evidence="1" type="ORF">CBA19CS22_38025</name>
</gene>
<keyword evidence="2" id="KW-1185">Reference proteome</keyword>
<dbReference type="Proteomes" id="UP001055013">
    <property type="component" value="Unassembled WGS sequence"/>
</dbReference>
<reference evidence="1" key="1">
    <citation type="submission" date="2021-09" db="EMBL/GenBank/DDBJ databases">
        <title>Isolation and characterization of 3-chlorobenzoate degrading bacteria from soils in Shizuoka.</title>
        <authorList>
            <person name="Ifat A."/>
            <person name="Ogawa N."/>
            <person name="Kimbara K."/>
            <person name="Moriuchi R."/>
            <person name="Dohra H."/>
            <person name="Shintani M."/>
        </authorList>
    </citation>
    <scope>NUCLEOTIDE SEQUENCE</scope>
    <source>
        <strain evidence="1">19CS2-2</strain>
    </source>
</reference>
<comment type="caution">
    <text evidence="1">The sequence shown here is derived from an EMBL/GenBank/DDBJ whole genome shotgun (WGS) entry which is preliminary data.</text>
</comment>